<gene>
    <name evidence="1" type="ORF">pdam_00013973</name>
</gene>
<protein>
    <submittedName>
        <fullName evidence="1">Uncharacterized protein</fullName>
    </submittedName>
</protein>
<reference evidence="1 2" key="1">
    <citation type="journal article" date="2018" name="Sci. Rep.">
        <title>Comparative analysis of the Pocillopora damicornis genome highlights role of immune system in coral evolution.</title>
        <authorList>
            <person name="Cunning R."/>
            <person name="Bay R.A."/>
            <person name="Gillette P."/>
            <person name="Baker A.C."/>
            <person name="Traylor-Knowles N."/>
        </authorList>
    </citation>
    <scope>NUCLEOTIDE SEQUENCE [LARGE SCALE GENOMIC DNA]</scope>
    <source>
        <strain evidence="1">RSMAS</strain>
        <tissue evidence="1">Whole animal</tissue>
    </source>
</reference>
<dbReference type="AlphaFoldDB" id="A0A3M6TBR6"/>
<comment type="caution">
    <text evidence="1">The sequence shown here is derived from an EMBL/GenBank/DDBJ whole genome shotgun (WGS) entry which is preliminary data.</text>
</comment>
<organism evidence="1 2">
    <name type="scientific">Pocillopora damicornis</name>
    <name type="common">Cauliflower coral</name>
    <name type="synonym">Millepora damicornis</name>
    <dbReference type="NCBI Taxonomy" id="46731"/>
    <lineage>
        <taxon>Eukaryota</taxon>
        <taxon>Metazoa</taxon>
        <taxon>Cnidaria</taxon>
        <taxon>Anthozoa</taxon>
        <taxon>Hexacorallia</taxon>
        <taxon>Scleractinia</taxon>
        <taxon>Astrocoeniina</taxon>
        <taxon>Pocilloporidae</taxon>
        <taxon>Pocillopora</taxon>
    </lineage>
</organism>
<name>A0A3M6TBR6_POCDA</name>
<accession>A0A3M6TBR6</accession>
<proteinExistence type="predicted"/>
<evidence type="ECO:0000313" key="2">
    <source>
        <dbReference type="Proteomes" id="UP000275408"/>
    </source>
</evidence>
<sequence>MVLVKEHIAETWRKIIQSSPNRRGKSWVVFRHGTCVILMEGASSKEEAITQATQIISEYGPVYAGTPAGDFNITENSAVEGIIVTGWHSDVLNYVDKDEQGDNMMVSALIGRSKRDQDGRNPEVLHVEYSI</sequence>
<evidence type="ECO:0000313" key="1">
    <source>
        <dbReference type="EMBL" id="RMX38835.1"/>
    </source>
</evidence>
<dbReference type="EMBL" id="RCHS01003938">
    <property type="protein sequence ID" value="RMX38835.1"/>
    <property type="molecule type" value="Genomic_DNA"/>
</dbReference>
<keyword evidence="2" id="KW-1185">Reference proteome</keyword>
<dbReference type="Proteomes" id="UP000275408">
    <property type="component" value="Unassembled WGS sequence"/>
</dbReference>